<dbReference type="GO" id="GO:0006574">
    <property type="term" value="P:L-valine catabolic process"/>
    <property type="evidence" value="ECO:0007669"/>
    <property type="project" value="TreeGrafter"/>
</dbReference>
<dbReference type="NCBIfam" id="NF004127">
    <property type="entry name" value="PRK05617.1"/>
    <property type="match status" value="1"/>
</dbReference>
<dbReference type="Pfam" id="PF16113">
    <property type="entry name" value="ECH_2"/>
    <property type="match status" value="1"/>
</dbReference>
<evidence type="ECO:0000313" key="5">
    <source>
        <dbReference type="EMBL" id="CAG9315386.1"/>
    </source>
</evidence>
<dbReference type="InterPro" id="IPR032259">
    <property type="entry name" value="HIBYL-CoA-H"/>
</dbReference>
<dbReference type="GO" id="GO:0003860">
    <property type="term" value="F:3-hydroxyisobutyryl-CoA hydrolase activity"/>
    <property type="evidence" value="ECO:0007669"/>
    <property type="project" value="UniProtKB-EC"/>
</dbReference>
<gene>
    <name evidence="5" type="ORF">BSTOLATCC_MIC13159</name>
</gene>
<dbReference type="PANTHER" id="PTHR43176:SF3">
    <property type="entry name" value="3-HYDROXYISOBUTYRYL-COA HYDROLASE, MITOCHONDRIAL"/>
    <property type="match status" value="1"/>
</dbReference>
<dbReference type="EMBL" id="CAJZBQ010000013">
    <property type="protein sequence ID" value="CAG9315386.1"/>
    <property type="molecule type" value="Genomic_DNA"/>
</dbReference>
<dbReference type="InterPro" id="IPR029045">
    <property type="entry name" value="ClpP/crotonase-like_dom_sf"/>
</dbReference>
<name>A0AAU9J0T9_9CILI</name>
<keyword evidence="3" id="KW-0378">Hydrolase</keyword>
<feature type="domain" description="Enoyl-CoA hydratase/isomerase" evidence="4">
    <location>
        <begin position="28"/>
        <end position="353"/>
    </location>
</feature>
<proteinExistence type="predicted"/>
<dbReference type="EC" id="3.1.2.4" evidence="2"/>
<evidence type="ECO:0000256" key="1">
    <source>
        <dbReference type="ARBA" id="ARBA00001709"/>
    </source>
</evidence>
<dbReference type="AlphaFoldDB" id="A0AAU9J0T9"/>
<evidence type="ECO:0000259" key="4">
    <source>
        <dbReference type="Pfam" id="PF16113"/>
    </source>
</evidence>
<protein>
    <recommendedName>
        <fullName evidence="2">3-hydroxyisobutyryl-CoA hydrolase</fullName>
        <ecNumber evidence="2">3.1.2.4</ecNumber>
    </recommendedName>
</protein>
<dbReference type="SUPFAM" id="SSF52096">
    <property type="entry name" value="ClpP/crotonase"/>
    <property type="match status" value="1"/>
</dbReference>
<reference evidence="5" key="1">
    <citation type="submission" date="2021-09" db="EMBL/GenBank/DDBJ databases">
        <authorList>
            <consortium name="AG Swart"/>
            <person name="Singh M."/>
            <person name="Singh A."/>
            <person name="Seah K."/>
            <person name="Emmerich C."/>
        </authorList>
    </citation>
    <scope>NUCLEOTIDE SEQUENCE</scope>
    <source>
        <strain evidence="5">ATCC30299</strain>
    </source>
</reference>
<sequence>MLRRICTRLFTSAEEAPLLISDHSFVSQVKLYKPKALNSLDLEMICLLEQAIINFHKDTENKACLFLGSGKAFCAGGDIRALYMAKQSEENSYILSEFFKREYIVDYALAKLNQMQICIYDGIVMGGGVGISIHAPIRVATENSIFAMPESGIGFFPDVGGSYFLPRLQGSLGYYLGITGSRLTGYQLVQAGIATHFVSKDKISALRDALIRDINANTKPEDIIQIVDSFSEKPQEPFTELEEIEKYFSGATSVEHIYKKLEEDKSDWAQKKQKRLDIISPLSQKIIFEQIKRGKNLSLEDCYAMEYRLSQQFMAGKEFFEGVRSTIIDKDKNPVWEYKNIFEVPDEVVLKHFEKITPDSPDLDVKAERDELLKR</sequence>
<evidence type="ECO:0000313" key="6">
    <source>
        <dbReference type="Proteomes" id="UP001162131"/>
    </source>
</evidence>
<dbReference type="Gene3D" id="3.90.226.10">
    <property type="entry name" value="2-enoyl-CoA Hydratase, Chain A, domain 1"/>
    <property type="match status" value="1"/>
</dbReference>
<dbReference type="InterPro" id="IPR045004">
    <property type="entry name" value="ECH_dom"/>
</dbReference>
<organism evidence="5 6">
    <name type="scientific">Blepharisma stoltei</name>
    <dbReference type="NCBI Taxonomy" id="1481888"/>
    <lineage>
        <taxon>Eukaryota</taxon>
        <taxon>Sar</taxon>
        <taxon>Alveolata</taxon>
        <taxon>Ciliophora</taxon>
        <taxon>Postciliodesmatophora</taxon>
        <taxon>Heterotrichea</taxon>
        <taxon>Heterotrichida</taxon>
        <taxon>Blepharismidae</taxon>
        <taxon>Blepharisma</taxon>
    </lineage>
</organism>
<evidence type="ECO:0000256" key="3">
    <source>
        <dbReference type="ARBA" id="ARBA00022801"/>
    </source>
</evidence>
<dbReference type="CDD" id="cd06558">
    <property type="entry name" value="crotonase-like"/>
    <property type="match status" value="1"/>
</dbReference>
<accession>A0AAU9J0T9</accession>
<keyword evidence="6" id="KW-1185">Reference proteome</keyword>
<evidence type="ECO:0000256" key="2">
    <source>
        <dbReference type="ARBA" id="ARBA00011915"/>
    </source>
</evidence>
<comment type="catalytic activity">
    <reaction evidence="1">
        <text>3-hydroxy-2-methylpropanoyl-CoA + H2O = 3-hydroxy-2-methylpropanoate + CoA + H(+)</text>
        <dbReference type="Rhea" id="RHEA:20888"/>
        <dbReference type="ChEBI" id="CHEBI:11805"/>
        <dbReference type="ChEBI" id="CHEBI:15377"/>
        <dbReference type="ChEBI" id="CHEBI:15378"/>
        <dbReference type="ChEBI" id="CHEBI:57287"/>
        <dbReference type="ChEBI" id="CHEBI:57340"/>
        <dbReference type="EC" id="3.1.2.4"/>
    </reaction>
</comment>
<comment type="caution">
    <text evidence="5">The sequence shown here is derived from an EMBL/GenBank/DDBJ whole genome shotgun (WGS) entry which is preliminary data.</text>
</comment>
<dbReference type="PANTHER" id="PTHR43176">
    <property type="entry name" value="3-HYDROXYISOBUTYRYL-COA HYDROLASE-RELATED"/>
    <property type="match status" value="1"/>
</dbReference>
<dbReference type="Proteomes" id="UP001162131">
    <property type="component" value="Unassembled WGS sequence"/>
</dbReference>
<dbReference type="GO" id="GO:0005739">
    <property type="term" value="C:mitochondrion"/>
    <property type="evidence" value="ECO:0007669"/>
    <property type="project" value="TreeGrafter"/>
</dbReference>